<accession>A0A5N6U4E5</accession>
<dbReference type="Pfam" id="PF08659">
    <property type="entry name" value="KR"/>
    <property type="match status" value="1"/>
</dbReference>
<evidence type="ECO:0000256" key="9">
    <source>
        <dbReference type="PROSITE-ProRule" id="PRU01363"/>
    </source>
</evidence>
<dbReference type="SMART" id="SM00822">
    <property type="entry name" value="PKS_KR"/>
    <property type="match status" value="1"/>
</dbReference>
<evidence type="ECO:0000256" key="5">
    <source>
        <dbReference type="ARBA" id="ARBA00022679"/>
    </source>
</evidence>
<dbReference type="InterPro" id="IPR001227">
    <property type="entry name" value="Ac_transferase_dom_sf"/>
</dbReference>
<evidence type="ECO:0000256" key="8">
    <source>
        <dbReference type="ARBA" id="ARBA00029443"/>
    </source>
</evidence>
<dbReference type="InterPro" id="IPR016036">
    <property type="entry name" value="Malonyl_transacylase_ACP-bd"/>
</dbReference>
<dbReference type="SUPFAM" id="SSF55048">
    <property type="entry name" value="Probable ACP-binding domain of malonyl-CoA ACP transacylase"/>
    <property type="match status" value="1"/>
</dbReference>
<dbReference type="GO" id="GO:0008168">
    <property type="term" value="F:methyltransferase activity"/>
    <property type="evidence" value="ECO:0007669"/>
    <property type="project" value="UniProtKB-KW"/>
</dbReference>
<dbReference type="InterPro" id="IPR049551">
    <property type="entry name" value="PKS_DH_C"/>
</dbReference>
<dbReference type="InterPro" id="IPR001242">
    <property type="entry name" value="Condensation_dom"/>
</dbReference>
<evidence type="ECO:0000256" key="10">
    <source>
        <dbReference type="SAM" id="MobiDB-lite"/>
    </source>
</evidence>
<dbReference type="InterPro" id="IPR036291">
    <property type="entry name" value="NAD(P)-bd_dom_sf"/>
</dbReference>
<dbReference type="Pfam" id="PF16197">
    <property type="entry name" value="KAsynt_C_assoc"/>
    <property type="match status" value="1"/>
</dbReference>
<feature type="domain" description="Carrier" evidence="11">
    <location>
        <begin position="2346"/>
        <end position="2428"/>
    </location>
</feature>
<feature type="active site" description="Proton donor; for dehydratase activity" evidence="9">
    <location>
        <position position="1135"/>
    </location>
</feature>
<dbReference type="SMART" id="SM00826">
    <property type="entry name" value="PKS_DH"/>
    <property type="match status" value="1"/>
</dbReference>
<keyword evidence="2" id="KW-0597">Phosphoprotein</keyword>
<feature type="region of interest" description="Disordered" evidence="10">
    <location>
        <begin position="2441"/>
        <end position="2504"/>
    </location>
</feature>
<dbReference type="Gene3D" id="3.40.50.150">
    <property type="entry name" value="Vaccinia Virus protein VP39"/>
    <property type="match status" value="1"/>
</dbReference>
<proteinExistence type="inferred from homology"/>
<keyword evidence="15" id="KW-1185">Reference proteome</keyword>
<dbReference type="GO" id="GO:0004312">
    <property type="term" value="F:fatty acid synthase activity"/>
    <property type="evidence" value="ECO:0007669"/>
    <property type="project" value="TreeGrafter"/>
</dbReference>
<dbReference type="InterPro" id="IPR013217">
    <property type="entry name" value="Methyltransf_12"/>
</dbReference>
<dbReference type="Pfam" id="PF21089">
    <property type="entry name" value="PKS_DH_N"/>
    <property type="match status" value="1"/>
</dbReference>
<evidence type="ECO:0000259" key="11">
    <source>
        <dbReference type="PROSITE" id="PS50075"/>
    </source>
</evidence>
<dbReference type="Gene3D" id="3.40.366.10">
    <property type="entry name" value="Malonyl-Coenzyme A Acyl Carrier Protein, domain 2"/>
    <property type="match status" value="1"/>
</dbReference>
<dbReference type="SMART" id="SM00823">
    <property type="entry name" value="PKS_PP"/>
    <property type="match status" value="2"/>
</dbReference>
<dbReference type="CDD" id="cd02440">
    <property type="entry name" value="AdoMet_MTases"/>
    <property type="match status" value="1"/>
</dbReference>
<organism evidence="14 15">
    <name type="scientific">Aspergillus avenaceus</name>
    <dbReference type="NCBI Taxonomy" id="36643"/>
    <lineage>
        <taxon>Eukaryota</taxon>
        <taxon>Fungi</taxon>
        <taxon>Dikarya</taxon>
        <taxon>Ascomycota</taxon>
        <taxon>Pezizomycotina</taxon>
        <taxon>Eurotiomycetes</taxon>
        <taxon>Eurotiomycetidae</taxon>
        <taxon>Eurotiales</taxon>
        <taxon>Aspergillaceae</taxon>
        <taxon>Aspergillus</taxon>
        <taxon>Aspergillus subgen. Circumdati</taxon>
    </lineage>
</organism>
<dbReference type="GO" id="GO:0006633">
    <property type="term" value="P:fatty acid biosynthetic process"/>
    <property type="evidence" value="ECO:0007669"/>
    <property type="project" value="InterPro"/>
</dbReference>
<dbReference type="Pfam" id="PF00501">
    <property type="entry name" value="AMP-binding"/>
    <property type="match status" value="1"/>
</dbReference>
<dbReference type="SMART" id="SM00825">
    <property type="entry name" value="PKS_KS"/>
    <property type="match status" value="1"/>
</dbReference>
<dbReference type="InterPro" id="IPR032821">
    <property type="entry name" value="PKS_assoc"/>
</dbReference>
<dbReference type="PROSITE" id="PS52019">
    <property type="entry name" value="PKS_MFAS_DH"/>
    <property type="match status" value="1"/>
</dbReference>
<dbReference type="InterPro" id="IPR014031">
    <property type="entry name" value="Ketoacyl_synth_C"/>
</dbReference>
<dbReference type="InterPro" id="IPR016035">
    <property type="entry name" value="Acyl_Trfase/lysoPLipase"/>
</dbReference>
<dbReference type="PROSITE" id="PS52004">
    <property type="entry name" value="KS3_2"/>
    <property type="match status" value="1"/>
</dbReference>
<dbReference type="InterPro" id="IPR009081">
    <property type="entry name" value="PP-bd_ACP"/>
</dbReference>
<dbReference type="SUPFAM" id="SSF56801">
    <property type="entry name" value="Acetyl-CoA synthetase-like"/>
    <property type="match status" value="1"/>
</dbReference>
<dbReference type="InterPro" id="IPR049552">
    <property type="entry name" value="PKS_DH_N"/>
</dbReference>
<dbReference type="GO" id="GO:0032259">
    <property type="term" value="P:methylation"/>
    <property type="evidence" value="ECO:0007669"/>
    <property type="project" value="UniProtKB-KW"/>
</dbReference>
<feature type="region of interest" description="N-terminal hotdog fold" evidence="9">
    <location>
        <begin position="925"/>
        <end position="1062"/>
    </location>
</feature>
<dbReference type="CDD" id="cd05930">
    <property type="entry name" value="A_NRPS"/>
    <property type="match status" value="1"/>
</dbReference>
<feature type="compositionally biased region" description="Low complexity" evidence="10">
    <location>
        <begin position="2479"/>
        <end position="2489"/>
    </location>
</feature>
<dbReference type="InterPro" id="IPR020845">
    <property type="entry name" value="AMP-binding_CS"/>
</dbReference>
<name>A0A5N6U4E5_ASPAV</name>
<dbReference type="Gene3D" id="1.10.1200.10">
    <property type="entry name" value="ACP-like"/>
    <property type="match status" value="2"/>
</dbReference>
<dbReference type="InterPro" id="IPR050091">
    <property type="entry name" value="PKS_NRPS_Biosynth_Enz"/>
</dbReference>
<evidence type="ECO:0000256" key="3">
    <source>
        <dbReference type="ARBA" id="ARBA00022598"/>
    </source>
</evidence>
<dbReference type="InterPro" id="IPR014043">
    <property type="entry name" value="Acyl_transferase_dom"/>
</dbReference>
<dbReference type="InterPro" id="IPR036736">
    <property type="entry name" value="ACP-like_sf"/>
</dbReference>
<dbReference type="InterPro" id="IPR049900">
    <property type="entry name" value="PKS_mFAS_DH"/>
</dbReference>
<feature type="domain" description="Carrier" evidence="11">
    <location>
        <begin position="3501"/>
        <end position="3580"/>
    </location>
</feature>
<dbReference type="Pfam" id="PF14765">
    <property type="entry name" value="PS-DH"/>
    <property type="match status" value="1"/>
</dbReference>
<dbReference type="InterPro" id="IPR018201">
    <property type="entry name" value="Ketoacyl_synth_AS"/>
</dbReference>
<dbReference type="SMART" id="SM00827">
    <property type="entry name" value="PKS_AT"/>
    <property type="match status" value="1"/>
</dbReference>
<dbReference type="GO" id="GO:0016874">
    <property type="term" value="F:ligase activity"/>
    <property type="evidence" value="ECO:0007669"/>
    <property type="project" value="UniProtKB-KW"/>
</dbReference>
<dbReference type="SUPFAM" id="SSF52151">
    <property type="entry name" value="FabD/lysophospholipase-like"/>
    <property type="match status" value="1"/>
</dbReference>
<keyword evidence="3" id="KW-0436">Ligase</keyword>
<gene>
    <name evidence="14" type="ORF">BDV25DRAFT_136914</name>
</gene>
<dbReference type="InterPro" id="IPR014030">
    <property type="entry name" value="Ketoacyl_synth_N"/>
</dbReference>
<dbReference type="PROSITE" id="PS00455">
    <property type="entry name" value="AMP_BINDING"/>
    <property type="match status" value="1"/>
</dbReference>
<dbReference type="CDD" id="cd19532">
    <property type="entry name" value="C_PKS-NRPS"/>
    <property type="match status" value="1"/>
</dbReference>
<dbReference type="PANTHER" id="PTHR43775">
    <property type="entry name" value="FATTY ACID SYNTHASE"/>
    <property type="match status" value="1"/>
</dbReference>
<dbReference type="Pfam" id="PF08242">
    <property type="entry name" value="Methyltransf_12"/>
    <property type="match status" value="1"/>
</dbReference>
<dbReference type="InterPro" id="IPR042104">
    <property type="entry name" value="PKS_dehydratase_sf"/>
</dbReference>
<dbReference type="OrthoDB" id="329835at2759"/>
<reference evidence="14 15" key="1">
    <citation type="submission" date="2019-04" db="EMBL/GenBank/DDBJ databases">
        <title>Friends and foes A comparative genomics study of 23 Aspergillus species from section Flavi.</title>
        <authorList>
            <consortium name="DOE Joint Genome Institute"/>
            <person name="Kjaerbolling I."/>
            <person name="Vesth T."/>
            <person name="Frisvad J.C."/>
            <person name="Nybo J.L."/>
            <person name="Theobald S."/>
            <person name="Kildgaard S."/>
            <person name="Isbrandt T."/>
            <person name="Kuo A."/>
            <person name="Sato A."/>
            <person name="Lyhne E.K."/>
            <person name="Kogle M.E."/>
            <person name="Wiebenga A."/>
            <person name="Kun R.S."/>
            <person name="Lubbers R.J."/>
            <person name="Makela M.R."/>
            <person name="Barry K."/>
            <person name="Chovatia M."/>
            <person name="Clum A."/>
            <person name="Daum C."/>
            <person name="Haridas S."/>
            <person name="He G."/>
            <person name="LaButti K."/>
            <person name="Lipzen A."/>
            <person name="Mondo S."/>
            <person name="Riley R."/>
            <person name="Salamov A."/>
            <person name="Simmons B.A."/>
            <person name="Magnuson J.K."/>
            <person name="Henrissat B."/>
            <person name="Mortensen U.H."/>
            <person name="Larsen T.O."/>
            <person name="Devries R.P."/>
            <person name="Grigoriev I.V."/>
            <person name="Machida M."/>
            <person name="Baker S.E."/>
            <person name="Andersen M.R."/>
        </authorList>
    </citation>
    <scope>NUCLEOTIDE SEQUENCE [LARGE SCALE GENOMIC DNA]</scope>
    <source>
        <strain evidence="14 15">IBT 18842</strain>
    </source>
</reference>
<dbReference type="FunFam" id="3.40.47.10:FF:000019">
    <property type="entry name" value="Polyketide synthase type I"/>
    <property type="match status" value="1"/>
</dbReference>
<dbReference type="InterPro" id="IPR029063">
    <property type="entry name" value="SAM-dependent_MTases_sf"/>
</dbReference>
<dbReference type="Gene3D" id="3.30.559.30">
    <property type="entry name" value="Nonribosomal peptide synthetase, condensation domain"/>
    <property type="match status" value="1"/>
</dbReference>
<dbReference type="Proteomes" id="UP000325780">
    <property type="component" value="Unassembled WGS sequence"/>
</dbReference>
<dbReference type="SUPFAM" id="SSF53335">
    <property type="entry name" value="S-adenosyl-L-methionine-dependent methyltransferases"/>
    <property type="match status" value="1"/>
</dbReference>
<dbReference type="Pfam" id="PF00668">
    <property type="entry name" value="Condensation"/>
    <property type="match status" value="1"/>
</dbReference>
<dbReference type="GO" id="GO:0004315">
    <property type="term" value="F:3-oxoacyl-[acyl-carrier-protein] synthase activity"/>
    <property type="evidence" value="ECO:0007669"/>
    <property type="project" value="InterPro"/>
</dbReference>
<keyword evidence="5" id="KW-0808">Transferase</keyword>
<evidence type="ECO:0000256" key="2">
    <source>
        <dbReference type="ARBA" id="ARBA00022553"/>
    </source>
</evidence>
<dbReference type="SUPFAM" id="SSF51735">
    <property type="entry name" value="NAD(P)-binding Rossmann-fold domains"/>
    <property type="match status" value="2"/>
</dbReference>
<feature type="domain" description="Ketosynthase family 3 (KS3)" evidence="12">
    <location>
        <begin position="2"/>
        <end position="433"/>
    </location>
</feature>
<dbReference type="Gene3D" id="3.40.47.10">
    <property type="match status" value="1"/>
</dbReference>
<dbReference type="PROSITE" id="PS00606">
    <property type="entry name" value="KS3_1"/>
    <property type="match status" value="1"/>
</dbReference>
<dbReference type="PROSITE" id="PS50075">
    <property type="entry name" value="CARRIER"/>
    <property type="match status" value="2"/>
</dbReference>
<dbReference type="InterPro" id="IPR013968">
    <property type="entry name" value="PKS_KR"/>
</dbReference>
<dbReference type="GO" id="GO:0009403">
    <property type="term" value="P:toxin biosynthetic process"/>
    <property type="evidence" value="ECO:0007669"/>
    <property type="project" value="UniProtKB-ARBA"/>
</dbReference>
<dbReference type="InterPro" id="IPR020807">
    <property type="entry name" value="PKS_DH"/>
</dbReference>
<dbReference type="Gene3D" id="3.40.50.720">
    <property type="entry name" value="NAD(P)-binding Rossmann-like Domain"/>
    <property type="match status" value="2"/>
</dbReference>
<dbReference type="Gene3D" id="3.30.300.30">
    <property type="match status" value="1"/>
</dbReference>
<dbReference type="CDD" id="cd00833">
    <property type="entry name" value="PKS"/>
    <property type="match status" value="1"/>
</dbReference>
<dbReference type="Pfam" id="PF02801">
    <property type="entry name" value="Ketoacyl-synt_C"/>
    <property type="match status" value="1"/>
</dbReference>
<dbReference type="InterPro" id="IPR023213">
    <property type="entry name" value="CAT-like_dom_sf"/>
</dbReference>
<evidence type="ECO:0000256" key="7">
    <source>
        <dbReference type="ARBA" id="ARBA00023268"/>
    </source>
</evidence>
<dbReference type="Pfam" id="PF00109">
    <property type="entry name" value="ketoacyl-synt"/>
    <property type="match status" value="1"/>
</dbReference>
<dbReference type="Gene3D" id="3.30.559.10">
    <property type="entry name" value="Chloramphenicol acetyltransferase-like domain"/>
    <property type="match status" value="1"/>
</dbReference>
<dbReference type="InterPro" id="IPR000873">
    <property type="entry name" value="AMP-dep_synth/lig_dom"/>
</dbReference>
<feature type="region of interest" description="C-terminal hotdog fold" evidence="9">
    <location>
        <begin position="1077"/>
        <end position="1227"/>
    </location>
</feature>
<sequence length="3927" mass="431870">MQEPIAIVGSACRFPGQSDSPSKLWSLLREPTDVRKDFPPERLNLNRFYHPNGEHHGSTDVQGKSYLLSEDYRRFDASFFNINPREAEGMDPQQRMLLETVYEALESSGHSLDSMHGSQTSVHVGVMSADFNNIQLRDTETLPTYNATGTVISILSNRISYFFNFKGPSVTIDTACSSSLVALHQAVQGLHTGDATTAIVAGTNLILDPYMYIAESSLHMLSSDSRSRMWDKDANGYARGEGFAALMLKPLSRAIMDGDHVEAVIRGTGVNSDGRTRGITMPSPISQTALIRKTYQSAGLDPTLDRCQYFECHGTGTAAGDPVEARAIHDAFFPNAAESDDKLYVGSIKTVIGHLEGCAGLAGVMKAVLAIRNRTIPPNMHFKSPNPDVVPFLDHLQVPTKAVPWPDTRKSPMRVSVNSFGFGGTNAHAIIEGYENLEYPLYRPPLSSNDTFVGPLLFSAHSTTSLVSNVKNIAEKIRSDTQMDMESLTWTLQARRSVFPLRAFFSGGTVQRLLGFMDRFVAEYEENPSSNPGVKSQLLNPNETPGILGIFTGQGAQWASMGRSLIIESPVFRSAIERCEYALSQLPDGPNWSLKEELMKDAKTSRIGEAALSQPLCTALQVAMVELLRCAGIKLDAVVGHSSGEIGAVYAAGIIDMDAAIKIAYYRGYHAKLACGSQGQAGRMMAVALSLDDALDFCSKPQWAGRITVAASNAPQSVTLSGDLDAIEEALTHFEADKRFARILKTDTAYHSHHMQPCAEPYLQSLKACNIEINPPRKDYLSSLKDQYWVDNMCKPVLFSQAVECSLWHGGPFDVAVELGPHPALKGPAEQTIKAIYGSVPAYAGFMRRGDPEIEAFSGGVGFVWSRLGSDFVDMDRYRRAFAGSGSSNPRLLKDLPSYAWDHGKEYFRESRISRQYRLRQDRSHELLGRRVPDDSDDNMRWRNVLRLEELPWLRGHVFQGQVLFPGAGYVAMALEAARTMSTGRPVTLFEIEDVALKRALVIEEQEGVETVFTVKSIDSDQNRKDSDKLEADFACYYGSAGESEALVKACTGRIVVHYGQPSADVLPQRVKESSGFVPVDIGRFYDSITDVGIQYQDIFRGMRQGKRSLNASSIKASWPLDIASEYLINPAFLDVAFQSVYMAFASPSSGAMWAPYLPIRIGRIAVNPNVTYETAGEVQMEADAYVTTSSSTLVEGGVQLYNVGGQSTSLQIEGLSVKAMSDPQPENDKCLFSKTVWAPDVSFSFAPVDKRGADDIEVVEALDRVSLYYWKTLLEETPEEDIDSYQWYHQRMFDAIKHHVSSIRRGEHPVAKPEWLVDTREVMSQFYNRYDDRVDMRLIRAVGENLASVVRGETQLLEVMLEDDMLNRFYMEGYGLPVVNDSISTLVSQIVYKYPHTNILEIGAGTGGTTRSVFDEIGDKFASYTYTDISPGFFKDAADKFSNERGKMVFKVLDIENDVATQGLKPHSYDIVIAANVLHATRTLKETMTNVRSLLKPGGFLIMMEITGPEILRTQFIMGGLPGWWYGVDDGRVLSPAISGQQWHQLLLDTGFAGVDHLMPDMWDAEKQSFSLIVSQATSDKVQMLREPLSSLQSVQPADVVIIGGKTQRITEVIMDIREGLSPWAQSVTVVDCIEEASADCLSHASSVICLEELDQPLFSTPMTQQRFKALQGLFNGRRDILWAIDGRQGQNTYLNMAVGMGRALRTEIPDINMQFVDLDISSNTSTSAHTLVEMLLRLKIASAPGDDPLLWAIEPEVRLENGHHLIPRVQPDSDMNETYNSGRRVITKNVETENTSVELQKTGESLHLIPGTLKKSEPPQDGLVRLHVQYSLALPTAEGSRWYLCSGIVGEEKQLALALCSTNCTVTDVPEKTVIILESGQDATPSILQATAMFMLANDLSERLPEQKDVLVYEPNGDLAKVLVHMDRRVSFASSRSGPIPDHWIGLHPRASCQALQRCLPEGLGSLVDCSGSLPYNIKSSLPRKCSILQPTVLNPSPSMLRPAYLSAIACTADLKEPSVLRAQDLHAVSSAPANPYVVDWTNADHLEVALQPPNTKGMLSPHSTYLLAGMTGDLGLSLSRWMVRNGARNLAITSRNASVDDSWVQDMRQSGVNVQIYKNDISDRAAVQSLVNTIRETMPPIAGVCNACMVLRDTLFVEMDANTLNNTLAPKVDGSKILDEIFHDTPLDFFVLFSSLASIIGNAGQSNYHAANLFMSGLAGQRRSRGLAASIMHIGMVTDVGYVARHGQAMEDRLRKLFFMPISESEVHYSFAEAIMAGKPDSARAHEIIIGLERFINCPDAQIRPPWEHNPRFSHYVTQPQIEQKQAAVKTEVTSVRDGLKVAGSEEVAISIMQEAFGRKLESMMQLPLSSVNLNVPLIDLGCDSLLAIEIRRWFMKEIGIDVPVLKVLSGDTTAEICEAAVKQYLAAQFENKDAVARHQENTSATAKVPALTEKSSDSSSEEESPSHTASEKDNSTTNSSFTSPNLQASTPPDSVPETTPDVFAGIQKLCQLKERTVVQTQRASYAQSRLWFLTQYLEDSTTYNVTVSYNIQGNLQASRLIDALHTVIANHQSLQTCFFRDETTGVLMQGILQRPSAYVQHISGQEATVRQEHERLKHHVWDLEKGETFAATVVSLSPTQHTIIFGYHHIVMDGVSWYILLRNLDLAYRMHQLPHEIKEYIDYSEGQSLAAENGLFEEQLNFWCEQHNPPAAVIPLLPMARTTTRTALETYDSHVVSYEVNAELVSQVKKASQSLRCTPFHFHLAIIQSMLAGILGLEDLCIGVADANRTNEDYSETVGFFLNLLPVRFKVDKDTTFQDVVLATRQKMFEALSNSQVPFDLVLDSIRVPRSADHSPLFQVAVNYRMGAMLQVPLGDGSMSIAAADDAKNPYDISFGITDTAGGTCLLELTTQKQLYTRESTELLLELYLDFLKSLSTDPSTSMKQLPVNVGLESPDPLALGRGPRVEFAWPATLSERFDDICRASPKQASVKDGKSVLTYSELDSKVNHIARTILDHNVSAGDKVSVLCDPSTDAIASMLAILRVGCVYVPLDTRLPTGRHLAIMESCQPSLVLCHSDTSEAALQLESASSKVINIDTLAAPTGPAEPVLNASKPDTPAFLFYTSGTTGVPKGIMLTQANFANHLALKTEALAIGPEIVLQQSSLGFDMSVVQTFCALANGGCLVVAPKATRGDPVELSRLMEEEGVTFTIATPSEYSMILRYGLEHLQHLSAWHHACMGGETVTESLVREFRELGRPTMKLTNCYGPTETTAAVTFQDIPMDADMLSNDGSLVGKALPNYSVYILDPNGEPLPAGVAGEICVGGAGVALGYLGLADKTNSAFVSDSFATAEDIARGWTKMYRTGDRGRLLEDGTLVLMGRMAGDTQVKLRGLRIELDDVANALLKTGSDLISEAIVTVRGSPESQFLVAHVVPVEGHVEELQLQNLIKMLPLPQYMLPSMIIPLEHLPTNANGKVDRKLIATLPIAEQPTESVSQTPLSLAEGELRLLWERILPSTTGHSRIGPDSDFFTRGGNSMLLMRLQGAIKESIGVSVPIIELYQVPTLRQMAARIDNKKNQQMIQEPALDWARETSLTGDMLALVQKSYVKNVQDSSREILMTGSTSFLGKTILESLVNDPNVQRVHCIAVSPDEKTRLPLSDKVVPYTGSLLQPTLGLSAAECSSLQSSIDVIIHAGAHGHCLNTFSSLRTPNLHSTKFLATLALPSRIPIHFISSNRVTLLSGTTSLPPSSVSTYLPNTNGSEGFTSSKWASERLLENLSQYDLPVTIHRACAVTGSDAPNEDALNALLKFSRLTQSVPRFENFEGYFDFRDVREVAHAIAQDTLTADADAELRFRHHSSGCKVAMTDFSQRMETLYGTPFEEVSMGEWVRRATEAGIDPLITGYLEAMTQKGEVIRFPYMGEC</sequence>
<dbReference type="SUPFAM" id="SSF52777">
    <property type="entry name" value="CoA-dependent acyltransferases"/>
    <property type="match status" value="2"/>
</dbReference>
<keyword evidence="1" id="KW-0596">Phosphopantetheine</keyword>
<evidence type="ECO:0000259" key="13">
    <source>
        <dbReference type="PROSITE" id="PS52019"/>
    </source>
</evidence>
<dbReference type="Pfam" id="PF07993">
    <property type="entry name" value="NAD_binding_4"/>
    <property type="match status" value="1"/>
</dbReference>
<evidence type="ECO:0008006" key="16">
    <source>
        <dbReference type="Google" id="ProtNLM"/>
    </source>
</evidence>
<comment type="similarity">
    <text evidence="8">In the C-terminal section; belongs to the NRP synthetase family.</text>
</comment>
<dbReference type="Gene3D" id="3.40.50.12780">
    <property type="entry name" value="N-terminal domain of ligase-like"/>
    <property type="match status" value="1"/>
</dbReference>
<evidence type="ECO:0000313" key="14">
    <source>
        <dbReference type="EMBL" id="KAE8153458.1"/>
    </source>
</evidence>
<dbReference type="Pfam" id="PF00550">
    <property type="entry name" value="PP-binding"/>
    <property type="match status" value="2"/>
</dbReference>
<dbReference type="InterPro" id="IPR016039">
    <property type="entry name" value="Thiolase-like"/>
</dbReference>
<keyword evidence="6" id="KW-0677">Repeat</keyword>
<dbReference type="PANTHER" id="PTHR43775:SF20">
    <property type="entry name" value="HYBRID PKS-NRPS SYNTHETASE APDA"/>
    <property type="match status" value="1"/>
</dbReference>
<evidence type="ECO:0000256" key="1">
    <source>
        <dbReference type="ARBA" id="ARBA00022450"/>
    </source>
</evidence>
<evidence type="ECO:0000256" key="4">
    <source>
        <dbReference type="ARBA" id="ARBA00022603"/>
    </source>
</evidence>
<dbReference type="SUPFAM" id="SSF47336">
    <property type="entry name" value="ACP-like"/>
    <property type="match status" value="2"/>
</dbReference>
<keyword evidence="4" id="KW-0489">Methyltransferase</keyword>
<dbReference type="EMBL" id="ML742039">
    <property type="protein sequence ID" value="KAE8153458.1"/>
    <property type="molecule type" value="Genomic_DNA"/>
</dbReference>
<dbReference type="InterPro" id="IPR010071">
    <property type="entry name" value="AA_adenyl_dom"/>
</dbReference>
<feature type="active site" description="Proton acceptor; for dehydratase activity" evidence="9">
    <location>
        <position position="957"/>
    </location>
</feature>
<feature type="domain" description="PKS/mFAS DH" evidence="13">
    <location>
        <begin position="925"/>
        <end position="1227"/>
    </location>
</feature>
<dbReference type="InterPro" id="IPR020841">
    <property type="entry name" value="PKS_Beta-ketoAc_synthase_dom"/>
</dbReference>
<dbReference type="InterPro" id="IPR057326">
    <property type="entry name" value="KR_dom"/>
</dbReference>
<dbReference type="InterPro" id="IPR020806">
    <property type="entry name" value="PKS_PP-bd"/>
</dbReference>
<evidence type="ECO:0000256" key="6">
    <source>
        <dbReference type="ARBA" id="ARBA00022737"/>
    </source>
</evidence>
<dbReference type="Gene3D" id="3.10.129.110">
    <property type="entry name" value="Polyketide synthase dehydratase"/>
    <property type="match status" value="1"/>
</dbReference>
<dbReference type="GO" id="GO:0031177">
    <property type="term" value="F:phosphopantetheine binding"/>
    <property type="evidence" value="ECO:0007669"/>
    <property type="project" value="InterPro"/>
</dbReference>
<evidence type="ECO:0000313" key="15">
    <source>
        <dbReference type="Proteomes" id="UP000325780"/>
    </source>
</evidence>
<dbReference type="InterPro" id="IPR045851">
    <property type="entry name" value="AMP-bd_C_sf"/>
</dbReference>
<dbReference type="Pfam" id="PF00698">
    <property type="entry name" value="Acyl_transf_1"/>
    <property type="match status" value="1"/>
</dbReference>
<dbReference type="SUPFAM" id="SSF53901">
    <property type="entry name" value="Thiolase-like"/>
    <property type="match status" value="1"/>
</dbReference>
<protein>
    <recommendedName>
        <fullName evidence="16">Hybrid NRPS/PKS enzyme</fullName>
    </recommendedName>
</protein>
<evidence type="ECO:0000259" key="12">
    <source>
        <dbReference type="PROSITE" id="PS52004"/>
    </source>
</evidence>
<dbReference type="NCBIfam" id="TIGR01733">
    <property type="entry name" value="AA-adenyl-dom"/>
    <property type="match status" value="1"/>
</dbReference>
<dbReference type="InterPro" id="IPR013120">
    <property type="entry name" value="FAR_NAD-bd"/>
</dbReference>
<keyword evidence="7" id="KW-0511">Multifunctional enzyme</keyword>
<dbReference type="InterPro" id="IPR042099">
    <property type="entry name" value="ANL_N_sf"/>
</dbReference>